<reference evidence="3" key="1">
    <citation type="submission" date="2011-07" db="EMBL/GenBank/DDBJ databases">
        <authorList>
            <consortium name="Caenorhabditis brenneri Sequencing and Analysis Consortium"/>
            <person name="Wilson R.K."/>
        </authorList>
    </citation>
    <scope>NUCLEOTIDE SEQUENCE [LARGE SCALE GENOMIC DNA]</scope>
    <source>
        <strain evidence="3">PB2801</strain>
    </source>
</reference>
<sequence>MAPRKRLKNEGKRPLFLRKSMNSTSSSSTISNTRPAACFELFGAPRAALLTVSMQILTMLLEVAVYFILESKGYFVSNDIFRMVILPVATVYIGGAIIAAFGIFTKRRLLITIHTTITMTLMLLTDILAVSIILLMAIGKRSTYLNELPGHFVNERKFYSVLGPFWMYLGAISLHITVAVNMAFLQPLNEFSTAVQKTSFILRGEFVSTNFHFTLYEQNMSCIWLARTLILRSSTSVLLVLYLQYYES</sequence>
<keyword evidence="1" id="KW-0812">Transmembrane</keyword>
<keyword evidence="1" id="KW-1133">Transmembrane helix</keyword>
<evidence type="ECO:0000313" key="2">
    <source>
        <dbReference type="EMBL" id="EGT41056.1"/>
    </source>
</evidence>
<keyword evidence="3" id="KW-1185">Reference proteome</keyword>
<evidence type="ECO:0000256" key="1">
    <source>
        <dbReference type="SAM" id="Phobius"/>
    </source>
</evidence>
<gene>
    <name evidence="2" type="ORF">CAEBREN_32586</name>
</gene>
<feature type="transmembrane region" description="Helical" evidence="1">
    <location>
        <begin position="80"/>
        <end position="104"/>
    </location>
</feature>
<dbReference type="EMBL" id="GL379987">
    <property type="protein sequence ID" value="EGT41056.1"/>
    <property type="molecule type" value="Genomic_DNA"/>
</dbReference>
<feature type="transmembrane region" description="Helical" evidence="1">
    <location>
        <begin position="47"/>
        <end position="68"/>
    </location>
</feature>
<proteinExistence type="predicted"/>
<dbReference type="Proteomes" id="UP000008068">
    <property type="component" value="Unassembled WGS sequence"/>
</dbReference>
<organism evidence="3">
    <name type="scientific">Caenorhabditis brenneri</name>
    <name type="common">Nematode worm</name>
    <dbReference type="NCBI Taxonomy" id="135651"/>
    <lineage>
        <taxon>Eukaryota</taxon>
        <taxon>Metazoa</taxon>
        <taxon>Ecdysozoa</taxon>
        <taxon>Nematoda</taxon>
        <taxon>Chromadorea</taxon>
        <taxon>Rhabditida</taxon>
        <taxon>Rhabditina</taxon>
        <taxon>Rhabditomorpha</taxon>
        <taxon>Rhabditoidea</taxon>
        <taxon>Rhabditidae</taxon>
        <taxon>Peloderinae</taxon>
        <taxon>Caenorhabditis</taxon>
    </lineage>
</organism>
<dbReference type="eggNOG" id="ENOG502SPVA">
    <property type="taxonomic scope" value="Eukaryota"/>
</dbReference>
<name>G0NZ58_CAEBE</name>
<feature type="transmembrane region" description="Helical" evidence="1">
    <location>
        <begin position="158"/>
        <end position="184"/>
    </location>
</feature>
<dbReference type="HOGENOM" id="CLU_098059_0_0_1"/>
<keyword evidence="1" id="KW-0472">Membrane</keyword>
<evidence type="ECO:0000313" key="3">
    <source>
        <dbReference type="Proteomes" id="UP000008068"/>
    </source>
</evidence>
<dbReference type="FunCoup" id="G0NZ58">
    <property type="interactions" value="1975"/>
</dbReference>
<feature type="transmembrane region" description="Helical" evidence="1">
    <location>
        <begin position="229"/>
        <end position="246"/>
    </location>
</feature>
<protein>
    <submittedName>
        <fullName evidence="2">Uncharacterized protein</fullName>
    </submittedName>
</protein>
<dbReference type="InParanoid" id="G0NZ58"/>
<accession>G0NZ58</accession>
<dbReference type="AlphaFoldDB" id="G0NZ58"/>
<dbReference type="OrthoDB" id="5786239at2759"/>
<feature type="transmembrane region" description="Helical" evidence="1">
    <location>
        <begin position="116"/>
        <end position="138"/>
    </location>
</feature>